<dbReference type="EMBL" id="JACAZE010000005">
    <property type="protein sequence ID" value="KAF7316591.1"/>
    <property type="molecule type" value="Genomic_DNA"/>
</dbReference>
<keyword evidence="2" id="KW-1185">Reference proteome</keyword>
<comment type="caution">
    <text evidence="1">The sequence shown here is derived from an EMBL/GenBank/DDBJ whole genome shotgun (WGS) entry which is preliminary data.</text>
</comment>
<name>A0A8H6WH40_MYCCL</name>
<evidence type="ECO:0000313" key="1">
    <source>
        <dbReference type="EMBL" id="KAF7316591.1"/>
    </source>
</evidence>
<organism evidence="1 2">
    <name type="scientific">Mycena chlorophos</name>
    <name type="common">Agaric fungus</name>
    <name type="synonym">Agaricus chlorophos</name>
    <dbReference type="NCBI Taxonomy" id="658473"/>
    <lineage>
        <taxon>Eukaryota</taxon>
        <taxon>Fungi</taxon>
        <taxon>Dikarya</taxon>
        <taxon>Basidiomycota</taxon>
        <taxon>Agaricomycotina</taxon>
        <taxon>Agaricomycetes</taxon>
        <taxon>Agaricomycetidae</taxon>
        <taxon>Agaricales</taxon>
        <taxon>Marasmiineae</taxon>
        <taxon>Mycenaceae</taxon>
        <taxon>Mycena</taxon>
    </lineage>
</organism>
<gene>
    <name evidence="1" type="ORF">HMN09_00391600</name>
</gene>
<protein>
    <submittedName>
        <fullName evidence="1">Uncharacterized protein</fullName>
    </submittedName>
</protein>
<proteinExistence type="predicted"/>
<sequence>MAQIFSLDRPAWAQILPPPLAPAMFCNFEAEIHPTELVAPSLMALSRSVGITRFLFTPPHRPREIFADLASSSRPIQPRLVGDGSANPRNPLRAPTEHHIAWPNRHSLCAPSLSPHLGTPKTFLRYALANYADLVRGAGGTRRLGEITQRSVVLYNPELCPRSDAPLLACSLALIRSSSPPSPIPEPNSTTKLIVSTLTGTKSNSTMSSDPAQRLPTARHAPDILILQRSLLLVPVPKC</sequence>
<evidence type="ECO:0000313" key="2">
    <source>
        <dbReference type="Proteomes" id="UP000613580"/>
    </source>
</evidence>
<reference evidence="1" key="1">
    <citation type="submission" date="2020-05" db="EMBL/GenBank/DDBJ databases">
        <title>Mycena genomes resolve the evolution of fungal bioluminescence.</title>
        <authorList>
            <person name="Tsai I.J."/>
        </authorList>
    </citation>
    <scope>NUCLEOTIDE SEQUENCE</scope>
    <source>
        <strain evidence="1">110903Hualien_Pintung</strain>
    </source>
</reference>
<dbReference type="Proteomes" id="UP000613580">
    <property type="component" value="Unassembled WGS sequence"/>
</dbReference>
<dbReference type="AlphaFoldDB" id="A0A8H6WH40"/>
<accession>A0A8H6WH40</accession>